<proteinExistence type="predicted"/>
<evidence type="ECO:0008006" key="3">
    <source>
        <dbReference type="Google" id="ProtNLM"/>
    </source>
</evidence>
<dbReference type="RefSeq" id="WP_133056193.1">
    <property type="nucleotide sequence ID" value="NZ_MVIM01000001.1"/>
</dbReference>
<reference evidence="1 2" key="1">
    <citation type="submission" date="2017-02" db="EMBL/GenBank/DDBJ databases">
        <title>The new phylogeny of genus Mycobacterium.</title>
        <authorList>
            <person name="Tortoli E."/>
            <person name="Trovato A."/>
            <person name="Cirillo D.M."/>
        </authorList>
    </citation>
    <scope>NUCLEOTIDE SEQUENCE [LARGE SCALE GENOMIC DNA]</scope>
    <source>
        <strain evidence="1 2">DSM 44338</strain>
    </source>
</reference>
<organism evidence="1 2">
    <name type="scientific">Mycolicibacterium tusciae</name>
    <dbReference type="NCBI Taxonomy" id="75922"/>
    <lineage>
        <taxon>Bacteria</taxon>
        <taxon>Bacillati</taxon>
        <taxon>Actinomycetota</taxon>
        <taxon>Actinomycetes</taxon>
        <taxon>Mycobacteriales</taxon>
        <taxon>Mycobacteriaceae</taxon>
        <taxon>Mycolicibacterium</taxon>
    </lineage>
</organism>
<evidence type="ECO:0000313" key="2">
    <source>
        <dbReference type="Proteomes" id="UP000192411"/>
    </source>
</evidence>
<accession>A0A1X0K392</accession>
<dbReference type="Proteomes" id="UP000192411">
    <property type="component" value="Unassembled WGS sequence"/>
</dbReference>
<gene>
    <name evidence="1" type="ORF">BST47_02630</name>
</gene>
<evidence type="ECO:0000313" key="1">
    <source>
        <dbReference type="EMBL" id="ORB68946.1"/>
    </source>
</evidence>
<protein>
    <recommendedName>
        <fullName evidence="3">EVE domain-containing protein</fullName>
    </recommendedName>
</protein>
<comment type="caution">
    <text evidence="1">The sequence shown here is derived from an EMBL/GenBank/DDBJ whole genome shotgun (WGS) entry which is preliminary data.</text>
</comment>
<keyword evidence="2" id="KW-1185">Reference proteome</keyword>
<name>A0A1X0K392_9MYCO</name>
<dbReference type="EMBL" id="MVIM01000001">
    <property type="protein sequence ID" value="ORB68946.1"/>
    <property type="molecule type" value="Genomic_DNA"/>
</dbReference>
<dbReference type="OrthoDB" id="3380613at2"/>
<dbReference type="AlphaFoldDB" id="A0A1X0K392"/>
<sequence>MSTFLLIIGDREALGWILDARRTAFPGAGKGAHRAEVRSLKIDDELMVYTTRGAFKNSTRDRGRVIGTARVTSDLTQLDQPVFFGGRGYPVGCDLELETLVPFGSGVNLAEHVSQLDALKDLGDSWSLRLRRPLLRISERDSKLLREQLLFAGTGIVNDEVVSGYSKWYRAQGSDSGG</sequence>
<dbReference type="Gene3D" id="3.10.590.10">
    <property type="entry name" value="ph1033 like domains"/>
    <property type="match status" value="1"/>
</dbReference>